<comment type="function">
    <text evidence="9">Involved in transport from the ER to the Golgi apparatus as well as in intra-Golgi transport. It belongs to a super-family of proteins called t-SNAREs or soluble NSF (N-ethylmaleimide-sensitive factor) attachment protein receptor.</text>
</comment>
<evidence type="ECO:0000256" key="3">
    <source>
        <dbReference type="ARBA" id="ARBA00022448"/>
    </source>
</evidence>
<keyword evidence="6 10" id="KW-1133">Transmembrane helix</keyword>
<dbReference type="GO" id="GO:0006906">
    <property type="term" value="P:vesicle fusion"/>
    <property type="evidence" value="ECO:0000318"/>
    <property type="project" value="GO_Central"/>
</dbReference>
<dbReference type="PANTHER" id="PTHR21094">
    <property type="entry name" value="GOS-28 SNARE- RELATED"/>
    <property type="match status" value="1"/>
</dbReference>
<comment type="subunit">
    <text evidence="9">Component of several multiprotein Golgi SNARE complexes.</text>
</comment>
<dbReference type="GO" id="GO:0000139">
    <property type="term" value="C:Golgi membrane"/>
    <property type="evidence" value="ECO:0000318"/>
    <property type="project" value="GO_Central"/>
</dbReference>
<evidence type="ECO:0000256" key="4">
    <source>
        <dbReference type="ARBA" id="ARBA00022692"/>
    </source>
</evidence>
<dbReference type="PANTHER" id="PTHR21094:SF2">
    <property type="entry name" value="GOLGI SNAP RECEPTOR COMPLEX MEMBER 1"/>
    <property type="match status" value="1"/>
</dbReference>
<keyword evidence="3 9" id="KW-0813">Transport</keyword>
<dbReference type="GO" id="GO:0005801">
    <property type="term" value="C:cis-Golgi network"/>
    <property type="evidence" value="ECO:0007669"/>
    <property type="project" value="InterPro"/>
</dbReference>
<keyword evidence="7 9" id="KW-0333">Golgi apparatus</keyword>
<evidence type="ECO:0000256" key="7">
    <source>
        <dbReference type="ARBA" id="ARBA00023034"/>
    </source>
</evidence>
<keyword evidence="8 9" id="KW-0472">Membrane</keyword>
<dbReference type="InterPro" id="IPR023601">
    <property type="entry name" value="Golgi_SNAP_su1"/>
</dbReference>
<dbReference type="GO" id="GO:0005797">
    <property type="term" value="C:Golgi medial cisterna"/>
    <property type="evidence" value="ECO:0000318"/>
    <property type="project" value="GO_Central"/>
</dbReference>
<dbReference type="GO" id="GO:0005484">
    <property type="term" value="F:SNAP receptor activity"/>
    <property type="evidence" value="ECO:0000318"/>
    <property type="project" value="GO_Central"/>
</dbReference>
<sequence length="219" mass="24249">MEGERMGTWEDLRREARKVEHSLDMKLAAYAKAADDGSATKLLEIEHLLQQLGDINRALVNIQSRTDTHAHALARHHSILEDFTREFRRIQSSVTTSRERAELVGAFHSVREEDLAGLGPASRGAQDSALLREHGAIYGNVAQIDEVLGQAQETSNALSAQRALFLGISGKVNNLGAHTFPAVNKLISDIRKRKSKDTLILSTTISICTLLIILYWLSK</sequence>
<dbReference type="PIRSF" id="PIRSF027109">
    <property type="entry name" value="Golgi_SNARE"/>
    <property type="match status" value="1"/>
</dbReference>
<dbReference type="GO" id="GO:0048219">
    <property type="term" value="P:inter-Golgi cisterna vesicle-mediated transport"/>
    <property type="evidence" value="ECO:0000318"/>
    <property type="project" value="GO_Central"/>
</dbReference>
<dbReference type="EMBL" id="DF237322">
    <property type="protein sequence ID" value="GAQ87732.1"/>
    <property type="molecule type" value="Genomic_DNA"/>
</dbReference>
<accession>A0A1Y1ICQ9</accession>
<evidence type="ECO:0000256" key="6">
    <source>
        <dbReference type="ARBA" id="ARBA00022989"/>
    </source>
</evidence>
<dbReference type="GO" id="GO:0031201">
    <property type="term" value="C:SNARE complex"/>
    <property type="evidence" value="ECO:0000318"/>
    <property type="project" value="GO_Central"/>
</dbReference>
<dbReference type="STRING" id="105231.A0A1Y1ICQ9"/>
<dbReference type="Proteomes" id="UP000054558">
    <property type="component" value="Unassembled WGS sequence"/>
</dbReference>
<evidence type="ECO:0000256" key="2">
    <source>
        <dbReference type="ARBA" id="ARBA00008473"/>
    </source>
</evidence>
<dbReference type="OrthoDB" id="422156at2759"/>
<dbReference type="GO" id="GO:0006888">
    <property type="term" value="P:endoplasmic reticulum to Golgi vesicle-mediated transport"/>
    <property type="evidence" value="ECO:0000318"/>
    <property type="project" value="GO_Central"/>
</dbReference>
<gene>
    <name evidence="11" type="ORF">KFL_003730090</name>
</gene>
<feature type="transmembrane region" description="Helical" evidence="10">
    <location>
        <begin position="198"/>
        <end position="217"/>
    </location>
</feature>
<evidence type="ECO:0000313" key="12">
    <source>
        <dbReference type="Proteomes" id="UP000054558"/>
    </source>
</evidence>
<name>A0A1Y1ICQ9_KLENI</name>
<organism evidence="11 12">
    <name type="scientific">Klebsormidium nitens</name>
    <name type="common">Green alga</name>
    <name type="synonym">Ulothrix nitens</name>
    <dbReference type="NCBI Taxonomy" id="105231"/>
    <lineage>
        <taxon>Eukaryota</taxon>
        <taxon>Viridiplantae</taxon>
        <taxon>Streptophyta</taxon>
        <taxon>Klebsormidiophyceae</taxon>
        <taxon>Klebsormidiales</taxon>
        <taxon>Klebsormidiaceae</taxon>
        <taxon>Klebsormidium</taxon>
    </lineage>
</organism>
<evidence type="ECO:0000256" key="8">
    <source>
        <dbReference type="ARBA" id="ARBA00023136"/>
    </source>
</evidence>
<dbReference type="Pfam" id="PF12352">
    <property type="entry name" value="V-SNARE_C"/>
    <property type="match status" value="1"/>
</dbReference>
<reference evidence="11 12" key="1">
    <citation type="journal article" date="2014" name="Nat. Commun.">
        <title>Klebsormidium flaccidum genome reveals primary factors for plant terrestrial adaptation.</title>
        <authorList>
            <person name="Hori K."/>
            <person name="Maruyama F."/>
            <person name="Fujisawa T."/>
            <person name="Togashi T."/>
            <person name="Yamamoto N."/>
            <person name="Seo M."/>
            <person name="Sato S."/>
            <person name="Yamada T."/>
            <person name="Mori H."/>
            <person name="Tajima N."/>
            <person name="Moriyama T."/>
            <person name="Ikeuchi M."/>
            <person name="Watanabe M."/>
            <person name="Wada H."/>
            <person name="Kobayashi K."/>
            <person name="Saito M."/>
            <person name="Masuda T."/>
            <person name="Sasaki-Sekimoto Y."/>
            <person name="Mashiguchi K."/>
            <person name="Awai K."/>
            <person name="Shimojima M."/>
            <person name="Masuda S."/>
            <person name="Iwai M."/>
            <person name="Nobusawa T."/>
            <person name="Narise T."/>
            <person name="Kondo S."/>
            <person name="Saito H."/>
            <person name="Sato R."/>
            <person name="Murakawa M."/>
            <person name="Ihara Y."/>
            <person name="Oshima-Yamada Y."/>
            <person name="Ohtaka K."/>
            <person name="Satoh M."/>
            <person name="Sonobe K."/>
            <person name="Ishii M."/>
            <person name="Ohtani R."/>
            <person name="Kanamori-Sato M."/>
            <person name="Honoki R."/>
            <person name="Miyazaki D."/>
            <person name="Mochizuki H."/>
            <person name="Umetsu J."/>
            <person name="Higashi K."/>
            <person name="Shibata D."/>
            <person name="Kamiya Y."/>
            <person name="Sato N."/>
            <person name="Nakamura Y."/>
            <person name="Tabata S."/>
            <person name="Ida S."/>
            <person name="Kurokawa K."/>
            <person name="Ohta H."/>
        </authorList>
    </citation>
    <scope>NUCLEOTIDE SEQUENCE [LARGE SCALE GENOMIC DNA]</scope>
    <source>
        <strain evidence="11 12">NIES-2285</strain>
    </source>
</reference>
<proteinExistence type="inferred from homology"/>
<dbReference type="OMA" id="EILRDYC"/>
<protein>
    <recommendedName>
        <fullName evidence="9">Golgi SNAP receptor complex member 1</fullName>
    </recommendedName>
</protein>
<evidence type="ECO:0000256" key="1">
    <source>
        <dbReference type="ARBA" id="ARBA00004409"/>
    </source>
</evidence>
<evidence type="ECO:0000256" key="5">
    <source>
        <dbReference type="ARBA" id="ARBA00022927"/>
    </source>
</evidence>
<comment type="subcellular location">
    <subcellularLocation>
        <location evidence="1">Golgi apparatus membrane</location>
        <topology evidence="1">Single-pass type IV membrane protein</topology>
    </subcellularLocation>
</comment>
<keyword evidence="9" id="KW-0931">ER-Golgi transport</keyword>
<keyword evidence="12" id="KW-1185">Reference proteome</keyword>
<evidence type="ECO:0000256" key="10">
    <source>
        <dbReference type="SAM" id="Phobius"/>
    </source>
</evidence>
<comment type="similarity">
    <text evidence="2 9">Belongs to the GOSR1 family.</text>
</comment>
<keyword evidence="5 9" id="KW-0653">Protein transport</keyword>
<keyword evidence="4 10" id="KW-0812">Transmembrane</keyword>
<dbReference type="AlphaFoldDB" id="A0A1Y1ICQ9"/>
<evidence type="ECO:0000313" key="11">
    <source>
        <dbReference type="EMBL" id="GAQ87732.1"/>
    </source>
</evidence>
<dbReference type="GO" id="GO:0015031">
    <property type="term" value="P:protein transport"/>
    <property type="evidence" value="ECO:0007669"/>
    <property type="project" value="UniProtKB-KW"/>
</dbReference>
<evidence type="ECO:0000256" key="9">
    <source>
        <dbReference type="PIRNR" id="PIRNR027109"/>
    </source>
</evidence>